<protein>
    <submittedName>
        <fullName evidence="2">Uncharacterized protein</fullName>
    </submittedName>
</protein>
<reference evidence="2 3" key="1">
    <citation type="submission" date="2024-02" db="EMBL/GenBank/DDBJ databases">
        <title>High-quality chromosome-scale genome assembly of Pensacola bahiagrass (Paspalum notatum Flugge var. saurae).</title>
        <authorList>
            <person name="Vega J.M."/>
            <person name="Podio M."/>
            <person name="Orjuela J."/>
            <person name="Siena L.A."/>
            <person name="Pessino S.C."/>
            <person name="Combes M.C."/>
            <person name="Mariac C."/>
            <person name="Albertini E."/>
            <person name="Pupilli F."/>
            <person name="Ortiz J.P.A."/>
            <person name="Leblanc O."/>
        </authorList>
    </citation>
    <scope>NUCLEOTIDE SEQUENCE [LARGE SCALE GENOMIC DNA]</scope>
    <source>
        <strain evidence="2">R1</strain>
        <tissue evidence="2">Leaf</tissue>
    </source>
</reference>
<organism evidence="2 3">
    <name type="scientific">Paspalum notatum var. saurae</name>
    <dbReference type="NCBI Taxonomy" id="547442"/>
    <lineage>
        <taxon>Eukaryota</taxon>
        <taxon>Viridiplantae</taxon>
        <taxon>Streptophyta</taxon>
        <taxon>Embryophyta</taxon>
        <taxon>Tracheophyta</taxon>
        <taxon>Spermatophyta</taxon>
        <taxon>Magnoliopsida</taxon>
        <taxon>Liliopsida</taxon>
        <taxon>Poales</taxon>
        <taxon>Poaceae</taxon>
        <taxon>PACMAD clade</taxon>
        <taxon>Panicoideae</taxon>
        <taxon>Andropogonodae</taxon>
        <taxon>Paspaleae</taxon>
        <taxon>Paspalinae</taxon>
        <taxon>Paspalum</taxon>
    </lineage>
</organism>
<evidence type="ECO:0000313" key="2">
    <source>
        <dbReference type="EMBL" id="WVZ96042.1"/>
    </source>
</evidence>
<evidence type="ECO:0000313" key="3">
    <source>
        <dbReference type="Proteomes" id="UP001341281"/>
    </source>
</evidence>
<dbReference type="Proteomes" id="UP001341281">
    <property type="component" value="Chromosome 10"/>
</dbReference>
<name>A0AAQ3XGU9_PASNO</name>
<feature type="region of interest" description="Disordered" evidence="1">
    <location>
        <begin position="55"/>
        <end position="76"/>
    </location>
</feature>
<accession>A0AAQ3XGU9</accession>
<dbReference type="AlphaFoldDB" id="A0AAQ3XGU9"/>
<gene>
    <name evidence="2" type="ORF">U9M48_041730</name>
</gene>
<proteinExistence type="predicted"/>
<sequence length="463" mass="49926">TGTIALSSQATSQTTVQLGPLRSKAHLIRSLVANSPLQDTAGPGAVKRALPVPAAAPPSALRGSDGTARSPGPGRETAMYAANELRWRCRRGGAARSPPVARHSSRRPLSSVRTTARGPPMRCSAQCRQAHLTWPPRSLSRVSTEATVWVCVCGGDRAAGVWLVGFNRISDKHTRRQHAVLLVLMGRSFEDPLSSAQAPSILEVSRLQKGLGVARSSKMMLVTLEFSRTKYLSCWNSPFLKALKNTGRASLATGGTVICCGLESGFGNNGDGQRPKAILQASNCLKQTTEILEQLYLAADVLEIQDGTENLVVTIVFIPVLARNIEHNIIVEAYKGIMYRFPLRVAIFFGILGAGRGGEDHCASCCLAELGLELAQDVVENVLGSWQSAPVPVHCRDVNKDGRLAEMVLRHGRSFTHGGAGLRARCHDGDRRRSPLPACVVVVVDPRDELRLEIVVNGVRLHR</sequence>
<feature type="non-terminal residue" evidence="2">
    <location>
        <position position="463"/>
    </location>
</feature>
<evidence type="ECO:0000256" key="1">
    <source>
        <dbReference type="SAM" id="MobiDB-lite"/>
    </source>
</evidence>
<feature type="region of interest" description="Disordered" evidence="1">
    <location>
        <begin position="92"/>
        <end position="122"/>
    </location>
</feature>
<dbReference type="EMBL" id="CP144754">
    <property type="protein sequence ID" value="WVZ96042.1"/>
    <property type="molecule type" value="Genomic_DNA"/>
</dbReference>
<keyword evidence="3" id="KW-1185">Reference proteome</keyword>